<proteinExistence type="inferred from homology"/>
<accession>A0A8H1L9M3</accession>
<dbReference type="Gene3D" id="3.90.1200.10">
    <property type="match status" value="1"/>
</dbReference>
<dbReference type="EMBL" id="RCIY01000076">
    <property type="protein sequence ID" value="TGG79641.1"/>
    <property type="molecule type" value="Genomic_DNA"/>
</dbReference>
<dbReference type="InterPro" id="IPR011009">
    <property type="entry name" value="Kinase-like_dom_sf"/>
</dbReference>
<dbReference type="InterPro" id="IPR002575">
    <property type="entry name" value="Aminoglycoside_PTrfase"/>
</dbReference>
<evidence type="ECO:0000313" key="3">
    <source>
        <dbReference type="EMBL" id="TGG79641.1"/>
    </source>
</evidence>
<comment type="caution">
    <text evidence="3">The sequence shown here is derived from an EMBL/GenBank/DDBJ whole genome shotgun (WGS) entry which is preliminary data.</text>
</comment>
<dbReference type="PANTHER" id="PTHR21064:SF6">
    <property type="entry name" value="AMINOGLYCOSIDE PHOSPHOTRANSFERASE DOMAIN-CONTAINING PROTEIN"/>
    <property type="match status" value="1"/>
</dbReference>
<dbReference type="RefSeq" id="WP_135567373.1">
    <property type="nucleotide sequence ID" value="NZ_CP103060.1"/>
</dbReference>
<dbReference type="Proteomes" id="UP000298111">
    <property type="component" value="Unassembled WGS sequence"/>
</dbReference>
<feature type="domain" description="Aminoglycoside phosphotransferase" evidence="2">
    <location>
        <begin position="39"/>
        <end position="246"/>
    </location>
</feature>
<dbReference type="AlphaFoldDB" id="A0A8H1L9M3"/>
<protein>
    <recommendedName>
        <fullName evidence="2">Aminoglycoside phosphotransferase domain-containing protein</fullName>
    </recommendedName>
</protein>
<name>A0A8H1L9M3_9ACTN</name>
<gene>
    <name evidence="3" type="ORF">D8771_23150</name>
</gene>
<comment type="similarity">
    <text evidence="1">Belongs to the pseudomonas-type ThrB family.</text>
</comment>
<dbReference type="InterPro" id="IPR050249">
    <property type="entry name" value="Pseudomonas-type_ThrB"/>
</dbReference>
<dbReference type="GeneID" id="75185756"/>
<dbReference type="SUPFAM" id="SSF56112">
    <property type="entry name" value="Protein kinase-like (PK-like)"/>
    <property type="match status" value="1"/>
</dbReference>
<evidence type="ECO:0000313" key="4">
    <source>
        <dbReference type="Proteomes" id="UP000298111"/>
    </source>
</evidence>
<dbReference type="GO" id="GO:0019202">
    <property type="term" value="F:amino acid kinase activity"/>
    <property type="evidence" value="ECO:0007669"/>
    <property type="project" value="TreeGrafter"/>
</dbReference>
<sequence>MPVVDPLPAAPTLGQLPLHHWDATDLTVVPWPEDSWQTGYNSHTWLLEGAHGGAGDRWVLKAVPREQAVKFRSGLRAADLVERAGIPAGAPRRTRTGGLVAEDGDWCWALLTFVPGRPTDLTAPAELAAAGRTLGHIHTVLRGVPPLPQTMVWSQMDWVLEEQPFLEGREWITQALREGFQEASGKLSEGILHCDPRLTEFRFEGDRVGLLDWGEVMHGPHVFDLAGTLSFVEEDTDPAPFLAGYLETSPASAEELRRLPAMLKVRAAMEGWIYARREYHGVALGQGAEHTNASLIERARENVRAADALSADSYVL</sequence>
<evidence type="ECO:0000259" key="2">
    <source>
        <dbReference type="Pfam" id="PF01636"/>
    </source>
</evidence>
<dbReference type="Pfam" id="PF01636">
    <property type="entry name" value="APH"/>
    <property type="match status" value="1"/>
</dbReference>
<reference evidence="3 4" key="1">
    <citation type="submission" date="2018-10" db="EMBL/GenBank/DDBJ databases">
        <title>Isolation of pseudouridimycin from Streptomyces albus DSM 40763.</title>
        <authorList>
            <person name="Rosenqvist P."/>
            <person name="Metsae-Ketelae M."/>
            <person name="Virta P."/>
        </authorList>
    </citation>
    <scope>NUCLEOTIDE SEQUENCE [LARGE SCALE GENOMIC DNA]</scope>
    <source>
        <strain evidence="3 4">DSM 40763</strain>
    </source>
</reference>
<organism evidence="3 4">
    <name type="scientific">Streptomyces albus</name>
    <dbReference type="NCBI Taxonomy" id="1888"/>
    <lineage>
        <taxon>Bacteria</taxon>
        <taxon>Bacillati</taxon>
        <taxon>Actinomycetota</taxon>
        <taxon>Actinomycetes</taxon>
        <taxon>Kitasatosporales</taxon>
        <taxon>Streptomycetaceae</taxon>
        <taxon>Streptomyces</taxon>
    </lineage>
</organism>
<evidence type="ECO:0000256" key="1">
    <source>
        <dbReference type="ARBA" id="ARBA00038240"/>
    </source>
</evidence>
<dbReference type="PANTHER" id="PTHR21064">
    <property type="entry name" value="AMINOGLYCOSIDE PHOSPHOTRANSFERASE DOMAIN-CONTAINING PROTEIN-RELATED"/>
    <property type="match status" value="1"/>
</dbReference>